<evidence type="ECO:0000313" key="3">
    <source>
        <dbReference type="Proteomes" id="UP000777438"/>
    </source>
</evidence>
<reference evidence="2 3" key="1">
    <citation type="journal article" date="2021" name="Nat. Commun.">
        <title>Genetic determinants of endophytism in the Arabidopsis root mycobiome.</title>
        <authorList>
            <person name="Mesny F."/>
            <person name="Miyauchi S."/>
            <person name="Thiergart T."/>
            <person name="Pickel B."/>
            <person name="Atanasova L."/>
            <person name="Karlsson M."/>
            <person name="Huettel B."/>
            <person name="Barry K.W."/>
            <person name="Haridas S."/>
            <person name="Chen C."/>
            <person name="Bauer D."/>
            <person name="Andreopoulos W."/>
            <person name="Pangilinan J."/>
            <person name="LaButti K."/>
            <person name="Riley R."/>
            <person name="Lipzen A."/>
            <person name="Clum A."/>
            <person name="Drula E."/>
            <person name="Henrissat B."/>
            <person name="Kohler A."/>
            <person name="Grigoriev I.V."/>
            <person name="Martin F.M."/>
            <person name="Hacquard S."/>
        </authorList>
    </citation>
    <scope>NUCLEOTIDE SEQUENCE [LARGE SCALE GENOMIC DNA]</scope>
    <source>
        <strain evidence="2 3">MPI-CAGE-CH-0241</strain>
    </source>
</reference>
<comment type="caution">
    <text evidence="2">The sequence shown here is derived from an EMBL/GenBank/DDBJ whole genome shotgun (WGS) entry which is preliminary data.</text>
</comment>
<organism evidence="2 3">
    <name type="scientific">Thelonectria olida</name>
    <dbReference type="NCBI Taxonomy" id="1576542"/>
    <lineage>
        <taxon>Eukaryota</taxon>
        <taxon>Fungi</taxon>
        <taxon>Dikarya</taxon>
        <taxon>Ascomycota</taxon>
        <taxon>Pezizomycotina</taxon>
        <taxon>Sordariomycetes</taxon>
        <taxon>Hypocreomycetidae</taxon>
        <taxon>Hypocreales</taxon>
        <taxon>Nectriaceae</taxon>
        <taxon>Thelonectria</taxon>
    </lineage>
</organism>
<dbReference type="EMBL" id="JAGPYM010000028">
    <property type="protein sequence ID" value="KAH6879833.1"/>
    <property type="molecule type" value="Genomic_DNA"/>
</dbReference>
<keyword evidence="3" id="KW-1185">Reference proteome</keyword>
<feature type="compositionally biased region" description="Low complexity" evidence="1">
    <location>
        <begin position="39"/>
        <end position="49"/>
    </location>
</feature>
<protein>
    <submittedName>
        <fullName evidence="2">Uncharacterized protein</fullName>
    </submittedName>
</protein>
<accession>A0A9P8VW69</accession>
<evidence type="ECO:0000256" key="1">
    <source>
        <dbReference type="SAM" id="MobiDB-lite"/>
    </source>
</evidence>
<dbReference type="AlphaFoldDB" id="A0A9P8VW69"/>
<dbReference type="Proteomes" id="UP000777438">
    <property type="component" value="Unassembled WGS sequence"/>
</dbReference>
<sequence>MQHCCQSISFPPYERQTTTMELPKKEIMHRHGNREQHCSTSAEPSIESKSSSKRSRADSHDGNPNKKRRPPTPTDDLPDSSTQSYHSGVTSHTSQHQASRSTLNGCQMGEAIYTRPSGLIPGKSDAKGAILRKPLRCLGKDSLDFLEGWLESVIFKILSPDKFDSLSLSDAEKILSSLVQDICQKLNVNDDALRSSPLADSDNSPASSAKPFLGLTPAPIGETSSHFYAALVNRRCSDISLKILIQGGHAGSQGLVVQELNQYQFHALAVWVYVEAIRDIGNNLQSQKLILWIKSAEKSLFHSSNSALIHGTDSRAIDEVGRNGT</sequence>
<evidence type="ECO:0000313" key="2">
    <source>
        <dbReference type="EMBL" id="KAH6879833.1"/>
    </source>
</evidence>
<feature type="compositionally biased region" description="Polar residues" evidence="1">
    <location>
        <begin position="1"/>
        <end position="20"/>
    </location>
</feature>
<feature type="compositionally biased region" description="Polar residues" evidence="1">
    <location>
        <begin position="85"/>
        <end position="101"/>
    </location>
</feature>
<feature type="compositionally biased region" description="Basic and acidic residues" evidence="1">
    <location>
        <begin position="55"/>
        <end position="64"/>
    </location>
</feature>
<name>A0A9P8VW69_9HYPO</name>
<feature type="region of interest" description="Disordered" evidence="1">
    <location>
        <begin position="1"/>
        <end position="101"/>
    </location>
</feature>
<gene>
    <name evidence="2" type="ORF">B0T10DRAFT_157394</name>
</gene>
<proteinExistence type="predicted"/>